<keyword evidence="4 7" id="KW-0812">Transmembrane</keyword>
<evidence type="ECO:0000256" key="2">
    <source>
        <dbReference type="ARBA" id="ARBA00006464"/>
    </source>
</evidence>
<dbReference type="AlphaFoldDB" id="A0A5B8M3Y5"/>
<evidence type="ECO:0000313" key="9">
    <source>
        <dbReference type="EMBL" id="QDZ14996.1"/>
    </source>
</evidence>
<feature type="transmembrane region" description="Helical" evidence="7">
    <location>
        <begin position="323"/>
        <end position="346"/>
    </location>
</feature>
<evidence type="ECO:0000256" key="3">
    <source>
        <dbReference type="ARBA" id="ARBA00022679"/>
    </source>
</evidence>
<dbReference type="EMBL" id="CP042305">
    <property type="protein sequence ID" value="QDZ14996.1"/>
    <property type="molecule type" value="Genomic_DNA"/>
</dbReference>
<evidence type="ECO:0000256" key="1">
    <source>
        <dbReference type="ARBA" id="ARBA00004141"/>
    </source>
</evidence>
<comment type="similarity">
    <text evidence="2">Belongs to the bacterial sugar transferase family.</text>
</comment>
<feature type="transmembrane region" description="Helical" evidence="7">
    <location>
        <begin position="82"/>
        <end position="102"/>
    </location>
</feature>
<feature type="transmembrane region" description="Helical" evidence="7">
    <location>
        <begin position="46"/>
        <end position="70"/>
    </location>
</feature>
<feature type="domain" description="Bacterial sugar transferase" evidence="8">
    <location>
        <begin position="318"/>
        <end position="505"/>
    </location>
</feature>
<evidence type="ECO:0000256" key="4">
    <source>
        <dbReference type="ARBA" id="ARBA00022692"/>
    </source>
</evidence>
<evidence type="ECO:0000313" key="10">
    <source>
        <dbReference type="Proteomes" id="UP000320216"/>
    </source>
</evidence>
<keyword evidence="3 9" id="KW-0808">Transferase</keyword>
<accession>A0A5B8M3Y5</accession>
<keyword evidence="5 7" id="KW-1133">Transmembrane helix</keyword>
<dbReference type="OrthoDB" id="9808602at2"/>
<evidence type="ECO:0000256" key="7">
    <source>
        <dbReference type="SAM" id="Phobius"/>
    </source>
</evidence>
<dbReference type="InterPro" id="IPR003362">
    <property type="entry name" value="Bact_transf"/>
</dbReference>
<reference evidence="9 10" key="1">
    <citation type="submission" date="2019-07" db="EMBL/GenBank/DDBJ databases">
        <title>Full genome sequence of Humibacter sp. WJ7-1.</title>
        <authorList>
            <person name="Im W.-T."/>
        </authorList>
    </citation>
    <scope>NUCLEOTIDE SEQUENCE [LARGE SCALE GENOMIC DNA]</scope>
    <source>
        <strain evidence="9 10">WJ7-1</strain>
    </source>
</reference>
<sequence length="511" mass="56272">MTAEAHDLAVTLAAGNASHVGRRHSPETGSAVARRERWKRAYGRRLIVVDLGVVVLAVALAAWIQLVWIANAHLSAISSAPWQYTRVALLMCALWIVMLMLFQTRDHKIAGHGTAEYRRVINATAVAFGVAAIGFVIMQSQGIRTQLLVALPVGFVGLVLGRWSCRQWLVRRRNAGEYMSRALIIGNHRDTEYVINALRTGGDLGYAVVGLVFDGAVPTPAAPSVAGHAVPTFDDVSQAAHIAETLDCDAVIVASTRPDDPEFVKRLAWQLEGAVAELVLSSPLADVAGPRMALKPIEGLPLIQVEIPTFDGGRYVTKRLMDIIISIGALIAIAVATPFIAVAILVDSRGPVFYRQERVGRDGVRFRMFKFRSMIADAHDRRHALLVQNDGSGPLFKLKADPRITRVGRFLRKFSLDELPQFWNVLIGDMSIVGPRPPLPEEVEAYEGSAHRRLYIRPGITGPWQISGRSDLTWDESVRLDLSYVENWSVLYDLTIMLRTPRAILSSRGAY</sequence>
<dbReference type="PANTHER" id="PTHR30576">
    <property type="entry name" value="COLANIC BIOSYNTHESIS UDP-GLUCOSE LIPID CARRIER TRANSFERASE"/>
    <property type="match status" value="1"/>
</dbReference>
<dbReference type="Pfam" id="PF02397">
    <property type="entry name" value="Bac_transf"/>
    <property type="match status" value="1"/>
</dbReference>
<keyword evidence="6 7" id="KW-0472">Membrane</keyword>
<keyword evidence="10" id="KW-1185">Reference proteome</keyword>
<evidence type="ECO:0000259" key="8">
    <source>
        <dbReference type="Pfam" id="PF02397"/>
    </source>
</evidence>
<name>A0A5B8M3Y5_9MICO</name>
<dbReference type="GO" id="GO:0016780">
    <property type="term" value="F:phosphotransferase activity, for other substituted phosphate groups"/>
    <property type="evidence" value="ECO:0007669"/>
    <property type="project" value="TreeGrafter"/>
</dbReference>
<evidence type="ECO:0000256" key="6">
    <source>
        <dbReference type="ARBA" id="ARBA00023136"/>
    </source>
</evidence>
<comment type="subcellular location">
    <subcellularLocation>
        <location evidence="1">Membrane</location>
        <topology evidence="1">Multi-pass membrane protein</topology>
    </subcellularLocation>
</comment>
<feature type="transmembrane region" description="Helical" evidence="7">
    <location>
        <begin position="123"/>
        <end position="141"/>
    </location>
</feature>
<feature type="transmembrane region" description="Helical" evidence="7">
    <location>
        <begin position="147"/>
        <end position="165"/>
    </location>
</feature>
<proteinExistence type="inferred from homology"/>
<dbReference type="GO" id="GO:0016020">
    <property type="term" value="C:membrane"/>
    <property type="evidence" value="ECO:0007669"/>
    <property type="project" value="UniProtKB-SubCell"/>
</dbReference>
<evidence type="ECO:0000256" key="5">
    <source>
        <dbReference type="ARBA" id="ARBA00022989"/>
    </source>
</evidence>
<dbReference type="InterPro" id="IPR017475">
    <property type="entry name" value="EPS_sugar_tfrase"/>
</dbReference>
<dbReference type="Proteomes" id="UP000320216">
    <property type="component" value="Chromosome"/>
</dbReference>
<protein>
    <submittedName>
        <fullName evidence="9">Sugar transferase</fullName>
    </submittedName>
</protein>
<gene>
    <name evidence="9" type="ORF">FPZ11_09665</name>
</gene>
<dbReference type="NCBIfam" id="TIGR03025">
    <property type="entry name" value="EPS_sugtrans"/>
    <property type="match status" value="1"/>
</dbReference>
<dbReference type="PANTHER" id="PTHR30576:SF10">
    <property type="entry name" value="SLL5057 PROTEIN"/>
    <property type="match status" value="1"/>
</dbReference>
<dbReference type="KEGG" id="huw:FPZ11_09665"/>
<dbReference type="RefSeq" id="WP_146320408.1">
    <property type="nucleotide sequence ID" value="NZ_CP042305.1"/>
</dbReference>
<organism evidence="9 10">
    <name type="scientific">Humibacter ginsenosidimutans</name>
    <dbReference type="NCBI Taxonomy" id="2599293"/>
    <lineage>
        <taxon>Bacteria</taxon>
        <taxon>Bacillati</taxon>
        <taxon>Actinomycetota</taxon>
        <taxon>Actinomycetes</taxon>
        <taxon>Micrococcales</taxon>
        <taxon>Microbacteriaceae</taxon>
        <taxon>Humibacter</taxon>
    </lineage>
</organism>